<feature type="binding site" evidence="9">
    <location>
        <position position="204"/>
    </location>
    <ligand>
        <name>NADPH</name>
        <dbReference type="ChEBI" id="CHEBI:57783"/>
    </ligand>
</feature>
<feature type="binding site" evidence="9">
    <location>
        <position position="151"/>
    </location>
    <ligand>
        <name>Mn(2+)</name>
        <dbReference type="ChEBI" id="CHEBI:29035"/>
    </ligand>
</feature>
<sequence length="394" mass="41310">MRSISIFGATGSIGESTFDLIRRAGGAGAFRTVALTGARNVARLAEMARELRAEVAVVAHEEELPALRAALAGSGVEAAAGAAAIAEAADRPADWVMSAIVGAAGLVPGMRALRHGGTLALANKESLVTAGPLLMSTAEAHGATILPVDSEHSAVFQALTGEDRAAVERVIITASGGPFRDWPLERLAAATVAEAKAHPNWSMGNRISIDSASMFNKALELIETREFFGFEPAMIEVLVHPQSIVHALVGFRDGGVMAHLGPADMRHAIGYALHWPARGDVPVERLDLARLARLSFEAPDELRFPALRLAREVMALRGKAGAAFNAAKEIALDHFMAGEIGFLDMAAVVEATLERLSGEVALGIPAAGLDEVLAMDHLARTRAAECAAHGKKGR</sequence>
<dbReference type="SUPFAM" id="SSF55347">
    <property type="entry name" value="Glyceraldehyde-3-phosphate dehydrogenase-like, C-terminal domain"/>
    <property type="match status" value="1"/>
</dbReference>
<comment type="catalytic activity">
    <reaction evidence="8">
        <text>2-C-methyl-D-erythritol 4-phosphate + NADP(+) = 1-deoxy-D-xylulose 5-phosphate + NADPH + H(+)</text>
        <dbReference type="Rhea" id="RHEA:13717"/>
        <dbReference type="ChEBI" id="CHEBI:15378"/>
        <dbReference type="ChEBI" id="CHEBI:57783"/>
        <dbReference type="ChEBI" id="CHEBI:57792"/>
        <dbReference type="ChEBI" id="CHEBI:58262"/>
        <dbReference type="ChEBI" id="CHEBI:58349"/>
        <dbReference type="EC" id="1.1.1.267"/>
    </reaction>
    <physiologicalReaction direction="right-to-left" evidence="8">
        <dbReference type="Rhea" id="RHEA:13719"/>
    </physiologicalReaction>
</comment>
<dbReference type="SUPFAM" id="SSF51735">
    <property type="entry name" value="NAD(P)-binding Rossmann-fold domains"/>
    <property type="match status" value="1"/>
</dbReference>
<dbReference type="InterPro" id="IPR036169">
    <property type="entry name" value="DXPR_C_sf"/>
</dbReference>
<evidence type="ECO:0000256" key="6">
    <source>
        <dbReference type="ARBA" id="ARBA00023211"/>
    </source>
</evidence>
<evidence type="ECO:0000256" key="9">
    <source>
        <dbReference type="HAMAP-Rule" id="MF_00183"/>
    </source>
</evidence>
<evidence type="ECO:0000256" key="3">
    <source>
        <dbReference type="ARBA" id="ARBA00022723"/>
    </source>
</evidence>
<feature type="binding site" evidence="9">
    <location>
        <position position="175"/>
    </location>
    <ligand>
        <name>1-deoxy-D-xylulose 5-phosphate</name>
        <dbReference type="ChEBI" id="CHEBI:57792"/>
    </ligand>
</feature>
<keyword evidence="13" id="KW-0413">Isomerase</keyword>
<comment type="caution">
    <text evidence="13">The sequence shown here is derived from an EMBL/GenBank/DDBJ whole genome shotgun (WGS) entry which is preliminary data.</text>
</comment>
<name>A0A6M1U214_9RHOB</name>
<protein>
    <recommendedName>
        <fullName evidence="9">1-deoxy-D-xylulose 5-phosphate reductoisomerase</fullName>
        <shortName evidence="9">DXP reductoisomerase</shortName>
        <ecNumber evidence="9">1.1.1.267</ecNumber>
    </recommendedName>
    <alternativeName>
        <fullName evidence="9">1-deoxyxylulose-5-phosphate reductoisomerase</fullName>
    </alternativeName>
    <alternativeName>
        <fullName evidence="9">2-C-methyl-D-erythritol 4-phosphate synthase</fullName>
    </alternativeName>
</protein>
<dbReference type="AlphaFoldDB" id="A0A6M1U214"/>
<feature type="domain" description="DXP reductoisomerase C-terminal" evidence="12">
    <location>
        <begin position="260"/>
        <end position="381"/>
    </location>
</feature>
<gene>
    <name evidence="9" type="primary">dxr</name>
    <name evidence="13" type="ORF">G5V65_11460</name>
</gene>
<dbReference type="Gene3D" id="3.40.50.720">
    <property type="entry name" value="NAD(P)-binding Rossmann-like Domain"/>
    <property type="match status" value="1"/>
</dbReference>
<dbReference type="PIRSF" id="PIRSF006205">
    <property type="entry name" value="Dxp_reductismrs"/>
    <property type="match status" value="1"/>
</dbReference>
<evidence type="ECO:0000256" key="8">
    <source>
        <dbReference type="ARBA" id="ARBA00048543"/>
    </source>
</evidence>
<dbReference type="Pfam" id="PF13288">
    <property type="entry name" value="DXPR_C"/>
    <property type="match status" value="1"/>
</dbReference>
<feature type="binding site" evidence="9">
    <location>
        <position position="39"/>
    </location>
    <ligand>
        <name>NADPH</name>
        <dbReference type="ChEBI" id="CHEBI:57783"/>
    </ligand>
</feature>
<comment type="function">
    <text evidence="9">Catalyzes the NADPH-dependent rearrangement and reduction of 1-deoxy-D-xylulose-5-phosphate (DXP) to 2-C-methyl-D-erythritol 4-phosphate (MEP).</text>
</comment>
<proteinExistence type="inferred from homology"/>
<comment type="pathway">
    <text evidence="1 9">Isoprenoid biosynthesis; isopentenyl diphosphate biosynthesis via DXP pathway; isopentenyl diphosphate from 1-deoxy-D-xylulose 5-phosphate: step 1/6.</text>
</comment>
<keyword evidence="3 9" id="KW-0479">Metal-binding</keyword>
<feature type="binding site" evidence="9">
    <location>
        <position position="12"/>
    </location>
    <ligand>
        <name>NADPH</name>
        <dbReference type="ChEBI" id="CHEBI:57783"/>
    </ligand>
</feature>
<keyword evidence="14" id="KW-1185">Reference proteome</keyword>
<accession>A0A6M1U214</accession>
<dbReference type="GO" id="GO:0016853">
    <property type="term" value="F:isomerase activity"/>
    <property type="evidence" value="ECO:0007669"/>
    <property type="project" value="UniProtKB-KW"/>
</dbReference>
<evidence type="ECO:0000256" key="4">
    <source>
        <dbReference type="ARBA" id="ARBA00022857"/>
    </source>
</evidence>
<feature type="binding site" evidence="9">
    <location>
        <position position="220"/>
    </location>
    <ligand>
        <name>1-deoxy-D-xylulose 5-phosphate</name>
        <dbReference type="ChEBI" id="CHEBI:57792"/>
    </ligand>
</feature>
<dbReference type="InterPro" id="IPR013644">
    <property type="entry name" value="DXP_reductoisomerase_C"/>
</dbReference>
<feature type="binding site" evidence="9">
    <location>
        <position position="11"/>
    </location>
    <ligand>
        <name>NADPH</name>
        <dbReference type="ChEBI" id="CHEBI:57783"/>
    </ligand>
</feature>
<feature type="binding site" evidence="9">
    <location>
        <position position="123"/>
    </location>
    <ligand>
        <name>NADPH</name>
        <dbReference type="ChEBI" id="CHEBI:57783"/>
    </ligand>
</feature>
<dbReference type="GO" id="GO:0030604">
    <property type="term" value="F:1-deoxy-D-xylulose-5-phosphate reductoisomerase activity"/>
    <property type="evidence" value="ECO:0007669"/>
    <property type="project" value="UniProtKB-UniRule"/>
</dbReference>
<feature type="binding site" evidence="9">
    <location>
        <position position="13"/>
    </location>
    <ligand>
        <name>NADPH</name>
        <dbReference type="ChEBI" id="CHEBI:57783"/>
    </ligand>
</feature>
<dbReference type="HAMAP" id="MF_00183">
    <property type="entry name" value="DXP_reductoisom"/>
    <property type="match status" value="1"/>
</dbReference>
<feature type="binding site" evidence="9">
    <location>
        <position position="211"/>
    </location>
    <ligand>
        <name>1-deoxy-D-xylulose 5-phosphate</name>
        <dbReference type="ChEBI" id="CHEBI:57792"/>
    </ligand>
</feature>
<dbReference type="GO" id="GO:0070402">
    <property type="term" value="F:NADPH binding"/>
    <property type="evidence" value="ECO:0007669"/>
    <property type="project" value="InterPro"/>
</dbReference>
<reference evidence="13 14" key="1">
    <citation type="submission" date="2020-02" db="EMBL/GenBank/DDBJ databases">
        <title>Rhodobacter translucens sp. nov., a novel bacterium isolated from activated sludge.</title>
        <authorList>
            <person name="Liu J."/>
        </authorList>
    </citation>
    <scope>NUCLEOTIDE SEQUENCE [LARGE SCALE GENOMIC DNA]</scope>
    <source>
        <strain evidence="13 14">HX-7-19</strain>
    </source>
</reference>
<evidence type="ECO:0000256" key="2">
    <source>
        <dbReference type="ARBA" id="ARBA00006825"/>
    </source>
</evidence>
<evidence type="ECO:0000313" key="14">
    <source>
        <dbReference type="Proteomes" id="UP000474758"/>
    </source>
</evidence>
<feature type="binding site" evidence="9">
    <location>
        <position position="149"/>
    </location>
    <ligand>
        <name>Mn(2+)</name>
        <dbReference type="ChEBI" id="CHEBI:29035"/>
    </ligand>
</feature>
<dbReference type="InterPro" id="IPR026877">
    <property type="entry name" value="DXPR_C"/>
</dbReference>
<feature type="binding site" evidence="9">
    <location>
        <position position="125"/>
    </location>
    <ligand>
        <name>NADPH</name>
        <dbReference type="ChEBI" id="CHEBI:57783"/>
    </ligand>
</feature>
<feature type="binding site" evidence="9">
    <location>
        <position position="40"/>
    </location>
    <ligand>
        <name>NADPH</name>
        <dbReference type="ChEBI" id="CHEBI:57783"/>
    </ligand>
</feature>
<feature type="binding site" evidence="9">
    <location>
        <position position="10"/>
    </location>
    <ligand>
        <name>NADPH</name>
        <dbReference type="ChEBI" id="CHEBI:57783"/>
    </ligand>
</feature>
<evidence type="ECO:0000259" key="10">
    <source>
        <dbReference type="Pfam" id="PF02670"/>
    </source>
</evidence>
<dbReference type="Gene3D" id="1.10.1740.10">
    <property type="match status" value="1"/>
</dbReference>
<evidence type="ECO:0000259" key="12">
    <source>
        <dbReference type="Pfam" id="PF13288"/>
    </source>
</evidence>
<evidence type="ECO:0000256" key="7">
    <source>
        <dbReference type="ARBA" id="ARBA00023229"/>
    </source>
</evidence>
<evidence type="ECO:0000259" key="11">
    <source>
        <dbReference type="Pfam" id="PF08436"/>
    </source>
</evidence>
<dbReference type="EC" id="1.1.1.267" evidence="9"/>
<organism evidence="13 14">
    <name type="scientific">Paragemmobacter kunshanensis</name>
    <dbReference type="NCBI Taxonomy" id="2583234"/>
    <lineage>
        <taxon>Bacteria</taxon>
        <taxon>Pseudomonadati</taxon>
        <taxon>Pseudomonadota</taxon>
        <taxon>Alphaproteobacteria</taxon>
        <taxon>Rhodobacterales</taxon>
        <taxon>Paracoccaceae</taxon>
        <taxon>Paragemmobacter</taxon>
    </lineage>
</organism>
<dbReference type="FunFam" id="3.40.50.720:FF:000045">
    <property type="entry name" value="1-deoxy-D-xylulose 5-phosphate reductoisomerase"/>
    <property type="match status" value="1"/>
</dbReference>
<dbReference type="InterPro" id="IPR013512">
    <property type="entry name" value="DXP_reductoisomerase_N"/>
</dbReference>
<dbReference type="NCBIfam" id="TIGR00243">
    <property type="entry name" value="Dxr"/>
    <property type="match status" value="1"/>
</dbReference>
<comment type="similarity">
    <text evidence="2 9">Belongs to the DXR family.</text>
</comment>
<feature type="binding site" evidence="9">
    <location>
        <position position="220"/>
    </location>
    <ligand>
        <name>Mn(2+)</name>
        <dbReference type="ChEBI" id="CHEBI:29035"/>
    </ligand>
</feature>
<dbReference type="InterPro" id="IPR003821">
    <property type="entry name" value="DXP_reductoisomerase"/>
</dbReference>
<dbReference type="PANTHER" id="PTHR30525">
    <property type="entry name" value="1-DEOXY-D-XYLULOSE 5-PHOSPHATE REDUCTOISOMERASE"/>
    <property type="match status" value="1"/>
</dbReference>
<feature type="binding site" evidence="9">
    <location>
        <position position="151"/>
    </location>
    <ligand>
        <name>1-deoxy-D-xylulose 5-phosphate</name>
        <dbReference type="ChEBI" id="CHEBI:57792"/>
    </ligand>
</feature>
<keyword evidence="7 9" id="KW-0414">Isoprene biosynthesis</keyword>
<feature type="binding site" evidence="9">
    <location>
        <position position="217"/>
    </location>
    <ligand>
        <name>1-deoxy-D-xylulose 5-phosphate</name>
        <dbReference type="ChEBI" id="CHEBI:57792"/>
    </ligand>
</feature>
<dbReference type="GO" id="GO:0030145">
    <property type="term" value="F:manganese ion binding"/>
    <property type="evidence" value="ECO:0007669"/>
    <property type="project" value="TreeGrafter"/>
</dbReference>
<feature type="binding site" evidence="9">
    <location>
        <position position="216"/>
    </location>
    <ligand>
        <name>1-deoxy-D-xylulose 5-phosphate</name>
        <dbReference type="ChEBI" id="CHEBI:57792"/>
    </ligand>
</feature>
<feature type="binding site" evidence="9">
    <location>
        <position position="38"/>
    </location>
    <ligand>
        <name>NADPH</name>
        <dbReference type="ChEBI" id="CHEBI:57783"/>
    </ligand>
</feature>
<evidence type="ECO:0000256" key="5">
    <source>
        <dbReference type="ARBA" id="ARBA00023002"/>
    </source>
</evidence>
<evidence type="ECO:0000313" key="13">
    <source>
        <dbReference type="EMBL" id="NGQ91514.1"/>
    </source>
</evidence>
<keyword evidence="6 9" id="KW-0464">Manganese</keyword>
<dbReference type="SUPFAM" id="SSF69055">
    <property type="entry name" value="1-deoxy-D-xylulose-5-phosphate reductoisomerase, C-terminal domain"/>
    <property type="match status" value="1"/>
</dbReference>
<dbReference type="UniPathway" id="UPA00056">
    <property type="reaction ID" value="UER00092"/>
</dbReference>
<comment type="cofactor">
    <cofactor evidence="9">
        <name>Mg(2+)</name>
        <dbReference type="ChEBI" id="CHEBI:18420"/>
    </cofactor>
    <cofactor evidence="9">
        <name>Mn(2+)</name>
        <dbReference type="ChEBI" id="CHEBI:29035"/>
    </cofactor>
</comment>
<feature type="binding site" evidence="9">
    <location>
        <position position="124"/>
    </location>
    <ligand>
        <name>1-deoxy-D-xylulose 5-phosphate</name>
        <dbReference type="ChEBI" id="CHEBI:57792"/>
    </ligand>
</feature>
<dbReference type="Proteomes" id="UP000474758">
    <property type="component" value="Unassembled WGS sequence"/>
</dbReference>
<keyword evidence="9" id="KW-0460">Magnesium</keyword>
<dbReference type="GO" id="GO:0051484">
    <property type="term" value="P:isopentenyl diphosphate biosynthetic process, methylerythritol 4-phosphate pathway involved in terpenoid biosynthetic process"/>
    <property type="evidence" value="ECO:0007669"/>
    <property type="project" value="UniProtKB-ARBA"/>
</dbReference>
<feature type="binding site" evidence="9">
    <location>
        <position position="198"/>
    </location>
    <ligand>
        <name>1-deoxy-D-xylulose 5-phosphate</name>
        <dbReference type="ChEBI" id="CHEBI:57792"/>
    </ligand>
</feature>
<dbReference type="InterPro" id="IPR036291">
    <property type="entry name" value="NAD(P)-bd_dom_sf"/>
</dbReference>
<dbReference type="PANTHER" id="PTHR30525:SF0">
    <property type="entry name" value="1-DEOXY-D-XYLULOSE 5-PHOSPHATE REDUCTOISOMERASE, CHLOROPLASTIC"/>
    <property type="match status" value="1"/>
</dbReference>
<evidence type="ECO:0000256" key="1">
    <source>
        <dbReference type="ARBA" id="ARBA00005094"/>
    </source>
</evidence>
<keyword evidence="4 9" id="KW-0521">NADP</keyword>
<feature type="binding site" evidence="9">
    <location>
        <position position="150"/>
    </location>
    <ligand>
        <name>1-deoxy-D-xylulose 5-phosphate</name>
        <dbReference type="ChEBI" id="CHEBI:57792"/>
    </ligand>
</feature>
<dbReference type="Pfam" id="PF08436">
    <property type="entry name" value="DXP_redisom_C"/>
    <property type="match status" value="1"/>
</dbReference>
<feature type="domain" description="1-deoxy-D-xylulose 5-phosphate reductoisomerase C-terminal" evidence="11">
    <location>
        <begin position="145"/>
        <end position="228"/>
    </location>
</feature>
<feature type="domain" description="1-deoxy-D-xylulose 5-phosphate reductoisomerase N-terminal" evidence="10">
    <location>
        <begin position="4"/>
        <end position="131"/>
    </location>
</feature>
<dbReference type="EMBL" id="JAALFE010000010">
    <property type="protein sequence ID" value="NGQ91514.1"/>
    <property type="molecule type" value="Genomic_DNA"/>
</dbReference>
<keyword evidence="5 9" id="KW-0560">Oxidoreductase</keyword>
<dbReference type="RefSeq" id="WP_165050138.1">
    <property type="nucleotide sequence ID" value="NZ_JAALFE010000010.1"/>
</dbReference>
<dbReference type="Pfam" id="PF02670">
    <property type="entry name" value="DXP_reductoisom"/>
    <property type="match status" value="1"/>
</dbReference>